<sequence length="193" mass="21337">MPELLSATVDLAHFTTSQPTLTTTDGLVLRPWAVSDAPEVYAAFQDPAIQRWHVRTAESVAQVESWIEQWRTAWQRGDGQWAVTAAGELAGRIGLRHSDLGEGATELAYWTAPAWRGRAIAPRAASFLTEWAFTDPGFERVQLRHSVHNEASCRVAAKCGFAFEGTLRGAGRHADGRHDMHLHARLAADRTVR</sequence>
<dbReference type="Proteomes" id="UP000279275">
    <property type="component" value="Unassembled WGS sequence"/>
</dbReference>
<keyword evidence="2" id="KW-0808">Transferase</keyword>
<gene>
    <name evidence="2" type="ORF">EBN03_12890</name>
</gene>
<name>A0A3M2L7X5_9NOCA</name>
<dbReference type="GO" id="GO:0005737">
    <property type="term" value="C:cytoplasm"/>
    <property type="evidence" value="ECO:0007669"/>
    <property type="project" value="TreeGrafter"/>
</dbReference>
<proteinExistence type="predicted"/>
<keyword evidence="3" id="KW-1185">Reference proteome</keyword>
<evidence type="ECO:0000259" key="1">
    <source>
        <dbReference type="PROSITE" id="PS51186"/>
    </source>
</evidence>
<dbReference type="Pfam" id="PF13302">
    <property type="entry name" value="Acetyltransf_3"/>
    <property type="match status" value="1"/>
</dbReference>
<dbReference type="RefSeq" id="WP_122188205.1">
    <property type="nucleotide sequence ID" value="NZ_RFFH01000004.1"/>
</dbReference>
<dbReference type="PROSITE" id="PS51186">
    <property type="entry name" value="GNAT"/>
    <property type="match status" value="1"/>
</dbReference>
<evidence type="ECO:0000313" key="2">
    <source>
        <dbReference type="EMBL" id="RMI32820.1"/>
    </source>
</evidence>
<dbReference type="OrthoDB" id="2061990at2"/>
<reference evidence="2 3" key="1">
    <citation type="submission" date="2018-10" db="EMBL/GenBank/DDBJ databases">
        <title>Isolation from cow dung.</title>
        <authorList>
            <person name="Ling L."/>
        </authorList>
    </citation>
    <scope>NUCLEOTIDE SEQUENCE [LARGE SCALE GENOMIC DNA]</scope>
    <source>
        <strain evidence="2 3">NEAU-LL90</strain>
    </source>
</reference>
<dbReference type="GO" id="GO:0008999">
    <property type="term" value="F:protein-N-terminal-alanine acetyltransferase activity"/>
    <property type="evidence" value="ECO:0007669"/>
    <property type="project" value="TreeGrafter"/>
</dbReference>
<dbReference type="InterPro" id="IPR016181">
    <property type="entry name" value="Acyl_CoA_acyltransferase"/>
</dbReference>
<dbReference type="EMBL" id="RFFH01000004">
    <property type="protein sequence ID" value="RMI32820.1"/>
    <property type="molecule type" value="Genomic_DNA"/>
</dbReference>
<dbReference type="GO" id="GO:1990189">
    <property type="term" value="F:protein N-terminal-serine acetyltransferase activity"/>
    <property type="evidence" value="ECO:0007669"/>
    <property type="project" value="TreeGrafter"/>
</dbReference>
<accession>A0A3M2L7X5</accession>
<evidence type="ECO:0000313" key="3">
    <source>
        <dbReference type="Proteomes" id="UP000279275"/>
    </source>
</evidence>
<comment type="caution">
    <text evidence="2">The sequence shown here is derived from an EMBL/GenBank/DDBJ whole genome shotgun (WGS) entry which is preliminary data.</text>
</comment>
<dbReference type="PANTHER" id="PTHR43441">
    <property type="entry name" value="RIBOSOMAL-PROTEIN-SERINE ACETYLTRANSFERASE"/>
    <property type="match status" value="1"/>
</dbReference>
<organism evidence="2 3">
    <name type="scientific">Nocardia stercoris</name>
    <dbReference type="NCBI Taxonomy" id="2483361"/>
    <lineage>
        <taxon>Bacteria</taxon>
        <taxon>Bacillati</taxon>
        <taxon>Actinomycetota</taxon>
        <taxon>Actinomycetes</taxon>
        <taxon>Mycobacteriales</taxon>
        <taxon>Nocardiaceae</taxon>
        <taxon>Nocardia</taxon>
    </lineage>
</organism>
<dbReference type="SUPFAM" id="SSF55729">
    <property type="entry name" value="Acyl-CoA N-acyltransferases (Nat)"/>
    <property type="match status" value="1"/>
</dbReference>
<dbReference type="PANTHER" id="PTHR43441:SF10">
    <property type="entry name" value="ACETYLTRANSFERASE"/>
    <property type="match status" value="1"/>
</dbReference>
<dbReference type="AlphaFoldDB" id="A0A3M2L7X5"/>
<protein>
    <submittedName>
        <fullName evidence="2">N-acetyltransferase</fullName>
    </submittedName>
</protein>
<dbReference type="InterPro" id="IPR051908">
    <property type="entry name" value="Ribosomal_N-acetyltransferase"/>
</dbReference>
<dbReference type="Gene3D" id="3.40.630.30">
    <property type="match status" value="1"/>
</dbReference>
<feature type="domain" description="N-acetyltransferase" evidence="1">
    <location>
        <begin position="27"/>
        <end position="189"/>
    </location>
</feature>
<dbReference type="InterPro" id="IPR000182">
    <property type="entry name" value="GNAT_dom"/>
</dbReference>